<dbReference type="NCBIfam" id="TIGR02937">
    <property type="entry name" value="sigma70-ECF"/>
    <property type="match status" value="1"/>
</dbReference>
<dbReference type="AlphaFoldDB" id="A4A2E3"/>
<dbReference type="EMBL" id="AANZ01000044">
    <property type="protein sequence ID" value="EAQ77057.1"/>
    <property type="molecule type" value="Genomic_DNA"/>
</dbReference>
<dbReference type="GO" id="GO:0003677">
    <property type="term" value="F:DNA binding"/>
    <property type="evidence" value="ECO:0007669"/>
    <property type="project" value="InterPro"/>
</dbReference>
<dbReference type="GO" id="GO:0006352">
    <property type="term" value="P:DNA-templated transcription initiation"/>
    <property type="evidence" value="ECO:0007669"/>
    <property type="project" value="InterPro"/>
</dbReference>
<dbReference type="InterPro" id="IPR013249">
    <property type="entry name" value="RNA_pol_sigma70_r4_t2"/>
</dbReference>
<evidence type="ECO:0000259" key="5">
    <source>
        <dbReference type="Pfam" id="PF04542"/>
    </source>
</evidence>
<keyword evidence="4" id="KW-0804">Transcription</keyword>
<dbReference type="Pfam" id="PF04542">
    <property type="entry name" value="Sigma70_r2"/>
    <property type="match status" value="1"/>
</dbReference>
<dbReference type="HOGENOM" id="CLU_047691_17_1_0"/>
<feature type="domain" description="RNA polymerase sigma-70 region 2" evidence="5">
    <location>
        <begin position="17"/>
        <end position="84"/>
    </location>
</feature>
<dbReference type="InterPro" id="IPR007627">
    <property type="entry name" value="RNA_pol_sigma70_r2"/>
</dbReference>
<sequence>MVMSSQNAEFDESFAELVAENHVQLRSFVRMLGVDPEWVDDLAQEAFLVALRERDSFDERQDVGKWLRGIARNLVRTEIRKGARRQRIQHAVLADMLLRSSETDDECPEWSLMRLSHLRDCVEQLPPKSRQIVSGRYADGWKATDLAAHLAMKADAVRQALVRIRQQLKTCIERRMTESI</sequence>
<keyword evidence="2" id="KW-0805">Transcription regulation</keyword>
<dbReference type="SUPFAM" id="SSF88659">
    <property type="entry name" value="Sigma3 and sigma4 domains of RNA polymerase sigma factors"/>
    <property type="match status" value="1"/>
</dbReference>
<comment type="similarity">
    <text evidence="1">Belongs to the sigma-70 factor family. ECF subfamily.</text>
</comment>
<evidence type="ECO:0000313" key="7">
    <source>
        <dbReference type="EMBL" id="EAQ77057.1"/>
    </source>
</evidence>
<dbReference type="PANTHER" id="PTHR43133:SF51">
    <property type="entry name" value="RNA POLYMERASE SIGMA FACTOR"/>
    <property type="match status" value="1"/>
</dbReference>
<gene>
    <name evidence="7" type="ORF">DSM3645_25086</name>
</gene>
<comment type="caution">
    <text evidence="7">The sequence shown here is derived from an EMBL/GenBank/DDBJ whole genome shotgun (WGS) entry which is preliminary data.</text>
</comment>
<feature type="domain" description="RNA polymerase sigma factor 70 region 4 type 2" evidence="6">
    <location>
        <begin position="118"/>
        <end position="168"/>
    </location>
</feature>
<accession>A4A2E3</accession>
<dbReference type="InterPro" id="IPR013325">
    <property type="entry name" value="RNA_pol_sigma_r2"/>
</dbReference>
<evidence type="ECO:0000256" key="3">
    <source>
        <dbReference type="ARBA" id="ARBA00023082"/>
    </source>
</evidence>
<dbReference type="Proteomes" id="UP000004358">
    <property type="component" value="Unassembled WGS sequence"/>
</dbReference>
<organism evidence="7 8">
    <name type="scientific">Blastopirellula marina DSM 3645</name>
    <dbReference type="NCBI Taxonomy" id="314230"/>
    <lineage>
        <taxon>Bacteria</taxon>
        <taxon>Pseudomonadati</taxon>
        <taxon>Planctomycetota</taxon>
        <taxon>Planctomycetia</taxon>
        <taxon>Pirellulales</taxon>
        <taxon>Pirellulaceae</taxon>
        <taxon>Blastopirellula</taxon>
    </lineage>
</organism>
<dbReference type="Pfam" id="PF08281">
    <property type="entry name" value="Sigma70_r4_2"/>
    <property type="match status" value="1"/>
</dbReference>
<evidence type="ECO:0000256" key="1">
    <source>
        <dbReference type="ARBA" id="ARBA00010641"/>
    </source>
</evidence>
<dbReference type="InterPro" id="IPR039425">
    <property type="entry name" value="RNA_pol_sigma-70-like"/>
</dbReference>
<dbReference type="SUPFAM" id="SSF88946">
    <property type="entry name" value="Sigma2 domain of RNA polymerase sigma factors"/>
    <property type="match status" value="1"/>
</dbReference>
<evidence type="ECO:0000313" key="8">
    <source>
        <dbReference type="Proteomes" id="UP000004358"/>
    </source>
</evidence>
<dbReference type="InterPro" id="IPR013324">
    <property type="entry name" value="RNA_pol_sigma_r3/r4-like"/>
</dbReference>
<proteinExistence type="inferred from homology"/>
<dbReference type="Gene3D" id="1.10.1740.10">
    <property type="match status" value="1"/>
</dbReference>
<reference evidence="7 8" key="1">
    <citation type="submission" date="2006-02" db="EMBL/GenBank/DDBJ databases">
        <authorList>
            <person name="Amann R."/>
            <person name="Ferriera S."/>
            <person name="Johnson J."/>
            <person name="Kravitz S."/>
            <person name="Halpern A."/>
            <person name="Remington K."/>
            <person name="Beeson K."/>
            <person name="Tran B."/>
            <person name="Rogers Y.-H."/>
            <person name="Friedman R."/>
            <person name="Venter J.C."/>
        </authorList>
    </citation>
    <scope>NUCLEOTIDE SEQUENCE [LARGE SCALE GENOMIC DNA]</scope>
    <source>
        <strain evidence="7 8">DSM 3645</strain>
    </source>
</reference>
<dbReference type="PANTHER" id="PTHR43133">
    <property type="entry name" value="RNA POLYMERASE ECF-TYPE SIGMA FACTO"/>
    <property type="match status" value="1"/>
</dbReference>
<dbReference type="InterPro" id="IPR036388">
    <property type="entry name" value="WH-like_DNA-bd_sf"/>
</dbReference>
<dbReference type="eggNOG" id="COG1595">
    <property type="taxonomic scope" value="Bacteria"/>
</dbReference>
<name>A4A2E3_9BACT</name>
<evidence type="ECO:0000256" key="2">
    <source>
        <dbReference type="ARBA" id="ARBA00023015"/>
    </source>
</evidence>
<evidence type="ECO:0000256" key="4">
    <source>
        <dbReference type="ARBA" id="ARBA00023163"/>
    </source>
</evidence>
<dbReference type="STRING" id="314230.DSM3645_25086"/>
<dbReference type="InterPro" id="IPR014284">
    <property type="entry name" value="RNA_pol_sigma-70_dom"/>
</dbReference>
<dbReference type="GO" id="GO:0016987">
    <property type="term" value="F:sigma factor activity"/>
    <property type="evidence" value="ECO:0007669"/>
    <property type="project" value="UniProtKB-KW"/>
</dbReference>
<dbReference type="Gene3D" id="1.10.10.10">
    <property type="entry name" value="Winged helix-like DNA-binding domain superfamily/Winged helix DNA-binding domain"/>
    <property type="match status" value="1"/>
</dbReference>
<keyword evidence="3" id="KW-0731">Sigma factor</keyword>
<protein>
    <submittedName>
        <fullName evidence="7">RNA polymerase sigma factor nccH-like protein</fullName>
    </submittedName>
</protein>
<dbReference type="InterPro" id="IPR014331">
    <property type="entry name" value="RNA_pol_sigma70_ECF_RHOBA"/>
</dbReference>
<dbReference type="NCBIfam" id="TIGR02989">
    <property type="entry name" value="Sig-70_gvs1"/>
    <property type="match status" value="1"/>
</dbReference>
<evidence type="ECO:0000259" key="6">
    <source>
        <dbReference type="Pfam" id="PF08281"/>
    </source>
</evidence>